<dbReference type="AlphaFoldDB" id="A0A1E5V8J2"/>
<comment type="caution">
    <text evidence="1">The sequence shown here is derived from an EMBL/GenBank/DDBJ whole genome shotgun (WGS) entry which is preliminary data.</text>
</comment>
<proteinExistence type="predicted"/>
<dbReference type="EMBL" id="LWDX02048165">
    <property type="protein sequence ID" value="OEL21344.1"/>
    <property type="molecule type" value="Genomic_DNA"/>
</dbReference>
<keyword evidence="2" id="KW-1185">Reference proteome</keyword>
<sequence>MHDFTSTHTSQRKKVRATTTLLYINMRCYTGTYHTNLAMVSSYAYQT</sequence>
<protein>
    <submittedName>
        <fullName evidence="1">Uncharacterized protein</fullName>
    </submittedName>
</protein>
<evidence type="ECO:0000313" key="2">
    <source>
        <dbReference type="Proteomes" id="UP000095767"/>
    </source>
</evidence>
<name>A0A1E5V8J2_9POAL</name>
<dbReference type="Proteomes" id="UP000095767">
    <property type="component" value="Unassembled WGS sequence"/>
</dbReference>
<organism evidence="1 2">
    <name type="scientific">Dichanthelium oligosanthes</name>
    <dbReference type="NCBI Taxonomy" id="888268"/>
    <lineage>
        <taxon>Eukaryota</taxon>
        <taxon>Viridiplantae</taxon>
        <taxon>Streptophyta</taxon>
        <taxon>Embryophyta</taxon>
        <taxon>Tracheophyta</taxon>
        <taxon>Spermatophyta</taxon>
        <taxon>Magnoliopsida</taxon>
        <taxon>Liliopsida</taxon>
        <taxon>Poales</taxon>
        <taxon>Poaceae</taxon>
        <taxon>PACMAD clade</taxon>
        <taxon>Panicoideae</taxon>
        <taxon>Panicodae</taxon>
        <taxon>Paniceae</taxon>
        <taxon>Dichantheliinae</taxon>
        <taxon>Dichanthelium</taxon>
    </lineage>
</organism>
<reference evidence="1 2" key="1">
    <citation type="submission" date="2016-09" db="EMBL/GenBank/DDBJ databases">
        <title>The draft genome of Dichanthelium oligosanthes: A C3 panicoid grass species.</title>
        <authorList>
            <person name="Studer A.J."/>
            <person name="Schnable J.C."/>
            <person name="Brutnell T.P."/>
        </authorList>
    </citation>
    <scope>NUCLEOTIDE SEQUENCE [LARGE SCALE GENOMIC DNA]</scope>
    <source>
        <strain evidence="2">cv. Kellogg 1175</strain>
        <tissue evidence="1">Leaf</tissue>
    </source>
</reference>
<evidence type="ECO:0000313" key="1">
    <source>
        <dbReference type="EMBL" id="OEL21344.1"/>
    </source>
</evidence>
<gene>
    <name evidence="1" type="ORF">BAE44_0017637</name>
</gene>
<accession>A0A1E5V8J2</accession>